<keyword evidence="3 10" id="KW-0812">Transmembrane</keyword>
<dbReference type="PANTHER" id="PTHR42861">
    <property type="entry name" value="CALCIUM-TRANSPORTING ATPASE"/>
    <property type="match status" value="1"/>
</dbReference>
<keyword evidence="2" id="KW-0597">Phosphoprotein</keyword>
<dbReference type="Pfam" id="PF00689">
    <property type="entry name" value="Cation_ATPase_C"/>
    <property type="match status" value="1"/>
</dbReference>
<evidence type="ECO:0000256" key="4">
    <source>
        <dbReference type="ARBA" id="ARBA00022741"/>
    </source>
</evidence>
<dbReference type="InterPro" id="IPR018303">
    <property type="entry name" value="ATPase_P-typ_P_site"/>
</dbReference>
<evidence type="ECO:0000313" key="12">
    <source>
        <dbReference type="EMBL" id="OGN25386.1"/>
    </source>
</evidence>
<evidence type="ECO:0000256" key="7">
    <source>
        <dbReference type="ARBA" id="ARBA00022967"/>
    </source>
</evidence>
<evidence type="ECO:0000256" key="1">
    <source>
        <dbReference type="ARBA" id="ARBA00004127"/>
    </source>
</evidence>
<dbReference type="NCBIfam" id="TIGR01494">
    <property type="entry name" value="ATPase_P-type"/>
    <property type="match status" value="2"/>
</dbReference>
<evidence type="ECO:0000256" key="3">
    <source>
        <dbReference type="ARBA" id="ARBA00022692"/>
    </source>
</evidence>
<feature type="transmembrane region" description="Helical" evidence="10">
    <location>
        <begin position="771"/>
        <end position="791"/>
    </location>
</feature>
<feature type="transmembrane region" description="Helical" evidence="10">
    <location>
        <begin position="664"/>
        <end position="688"/>
    </location>
</feature>
<evidence type="ECO:0000256" key="5">
    <source>
        <dbReference type="ARBA" id="ARBA00022840"/>
    </source>
</evidence>
<feature type="transmembrane region" description="Helical" evidence="10">
    <location>
        <begin position="836"/>
        <end position="860"/>
    </location>
</feature>
<dbReference type="InterPro" id="IPR059000">
    <property type="entry name" value="ATPase_P-type_domA"/>
</dbReference>
<dbReference type="GO" id="GO:0012505">
    <property type="term" value="C:endomembrane system"/>
    <property type="evidence" value="ECO:0007669"/>
    <property type="project" value="UniProtKB-SubCell"/>
</dbReference>
<dbReference type="AlphaFoldDB" id="A0A1F8GL44"/>
<feature type="domain" description="Cation-transporting P-type ATPase N-terminal" evidence="11">
    <location>
        <begin position="10"/>
        <end position="83"/>
    </location>
</feature>
<evidence type="ECO:0000256" key="8">
    <source>
        <dbReference type="ARBA" id="ARBA00022989"/>
    </source>
</evidence>
<feature type="transmembrane region" description="Helical" evidence="10">
    <location>
        <begin position="87"/>
        <end position="103"/>
    </location>
</feature>
<dbReference type="SMART" id="SM00831">
    <property type="entry name" value="Cation_ATPase_N"/>
    <property type="match status" value="1"/>
</dbReference>
<dbReference type="PROSITE" id="PS00154">
    <property type="entry name" value="ATPASE_E1_E2"/>
    <property type="match status" value="1"/>
</dbReference>
<feature type="transmembrane region" description="Helical" evidence="10">
    <location>
        <begin position="58"/>
        <end position="81"/>
    </location>
</feature>
<dbReference type="SFLD" id="SFLDF00027">
    <property type="entry name" value="p-type_atpase"/>
    <property type="match status" value="1"/>
</dbReference>
<protein>
    <recommendedName>
        <fullName evidence="11">Cation-transporting P-type ATPase N-terminal domain-containing protein</fullName>
    </recommendedName>
</protein>
<keyword evidence="7" id="KW-1278">Translocase</keyword>
<dbReference type="Proteomes" id="UP000178256">
    <property type="component" value="Unassembled WGS sequence"/>
</dbReference>
<dbReference type="InterPro" id="IPR004014">
    <property type="entry name" value="ATPase_P-typ_cation-transptr_N"/>
</dbReference>
<evidence type="ECO:0000256" key="9">
    <source>
        <dbReference type="ARBA" id="ARBA00023136"/>
    </source>
</evidence>
<keyword evidence="9 10" id="KW-0472">Membrane</keyword>
<dbReference type="Gene3D" id="2.70.150.10">
    <property type="entry name" value="Calcium-transporting ATPase, cytoplasmic transduction domain A"/>
    <property type="match status" value="1"/>
</dbReference>
<evidence type="ECO:0000259" key="11">
    <source>
        <dbReference type="SMART" id="SM00831"/>
    </source>
</evidence>
<dbReference type="Pfam" id="PF00702">
    <property type="entry name" value="Hydrolase"/>
    <property type="match status" value="1"/>
</dbReference>
<comment type="caution">
    <text evidence="12">The sequence shown here is derived from an EMBL/GenBank/DDBJ whole genome shotgun (WGS) entry which is preliminary data.</text>
</comment>
<keyword evidence="8 10" id="KW-1133">Transmembrane helix</keyword>
<gene>
    <name evidence="12" type="ORF">A2925_00780</name>
</gene>
<evidence type="ECO:0000256" key="10">
    <source>
        <dbReference type="SAM" id="Phobius"/>
    </source>
</evidence>
<proteinExistence type="predicted"/>
<dbReference type="InterPro" id="IPR006068">
    <property type="entry name" value="ATPase_P-typ_cation-transptr_C"/>
</dbReference>
<feature type="transmembrane region" description="Helical" evidence="10">
    <location>
        <begin position="738"/>
        <end position="759"/>
    </location>
</feature>
<feature type="transmembrane region" description="Helical" evidence="10">
    <location>
        <begin position="247"/>
        <end position="271"/>
    </location>
</feature>
<dbReference type="Pfam" id="PF00122">
    <property type="entry name" value="E1-E2_ATPase"/>
    <property type="match status" value="1"/>
</dbReference>
<dbReference type="FunFam" id="2.70.150.10:FF:000160">
    <property type="entry name" value="Sarcoplasmic/endoplasmic reticulum calcium ATPase 1"/>
    <property type="match status" value="1"/>
</dbReference>
<keyword evidence="5" id="KW-0067">ATP-binding</keyword>
<dbReference type="SFLD" id="SFLDS00003">
    <property type="entry name" value="Haloacid_Dehalogenase"/>
    <property type="match status" value="1"/>
</dbReference>
<evidence type="ECO:0000313" key="13">
    <source>
        <dbReference type="Proteomes" id="UP000178256"/>
    </source>
</evidence>
<feature type="transmembrane region" description="Helical" evidence="10">
    <location>
        <begin position="277"/>
        <end position="302"/>
    </location>
</feature>
<evidence type="ECO:0000256" key="2">
    <source>
        <dbReference type="ARBA" id="ARBA00022553"/>
    </source>
</evidence>
<dbReference type="SUPFAM" id="SSF81653">
    <property type="entry name" value="Calcium ATPase, transduction domain A"/>
    <property type="match status" value="1"/>
</dbReference>
<dbReference type="EMBL" id="MGKL01000020">
    <property type="protein sequence ID" value="OGN25386.1"/>
    <property type="molecule type" value="Genomic_DNA"/>
</dbReference>
<organism evidence="12 13">
    <name type="scientific">Candidatus Yanofskybacteria bacterium RIFCSPLOWO2_01_FULL_44_22</name>
    <dbReference type="NCBI Taxonomy" id="1802697"/>
    <lineage>
        <taxon>Bacteria</taxon>
        <taxon>Candidatus Yanofskyibacteriota</taxon>
    </lineage>
</organism>
<dbReference type="SUPFAM" id="SSF56784">
    <property type="entry name" value="HAD-like"/>
    <property type="match status" value="1"/>
</dbReference>
<dbReference type="SFLD" id="SFLDG00002">
    <property type="entry name" value="C1.7:_P-type_atpase_like"/>
    <property type="match status" value="1"/>
</dbReference>
<dbReference type="Gene3D" id="3.40.1110.10">
    <property type="entry name" value="Calcium-transporting ATPase, cytoplasmic domain N"/>
    <property type="match status" value="1"/>
</dbReference>
<accession>A0A1F8GL44</accession>
<keyword evidence="6" id="KW-0460">Magnesium</keyword>
<dbReference type="InterPro" id="IPR008250">
    <property type="entry name" value="ATPase_P-typ_transduc_dom_A_sf"/>
</dbReference>
<dbReference type="InterPro" id="IPR023299">
    <property type="entry name" value="ATPase_P-typ_cyto_dom_N"/>
</dbReference>
<keyword evidence="4" id="KW-0547">Nucleotide-binding</keyword>
<comment type="subcellular location">
    <subcellularLocation>
        <location evidence="1">Endomembrane system</location>
        <topology evidence="1">Multi-pass membrane protein</topology>
    </subcellularLocation>
</comment>
<dbReference type="GO" id="GO:0016020">
    <property type="term" value="C:membrane"/>
    <property type="evidence" value="ECO:0007669"/>
    <property type="project" value="InterPro"/>
</dbReference>
<dbReference type="Gene3D" id="1.20.1110.10">
    <property type="entry name" value="Calcium-transporting ATPase, transmembrane domain"/>
    <property type="match status" value="1"/>
</dbReference>
<evidence type="ECO:0000256" key="6">
    <source>
        <dbReference type="ARBA" id="ARBA00022842"/>
    </source>
</evidence>
<dbReference type="InterPro" id="IPR044492">
    <property type="entry name" value="P_typ_ATPase_HD_dom"/>
</dbReference>
<dbReference type="InterPro" id="IPR023298">
    <property type="entry name" value="ATPase_P-typ_TM_dom_sf"/>
</dbReference>
<dbReference type="Pfam" id="PF00690">
    <property type="entry name" value="Cation_ATPase_N"/>
    <property type="match status" value="1"/>
</dbReference>
<dbReference type="STRING" id="1802697.A2925_00780"/>
<dbReference type="PRINTS" id="PR00119">
    <property type="entry name" value="CATATPASE"/>
</dbReference>
<dbReference type="InterPro" id="IPR001757">
    <property type="entry name" value="P_typ_ATPase"/>
</dbReference>
<dbReference type="PRINTS" id="PR00120">
    <property type="entry name" value="HATPASE"/>
</dbReference>
<reference evidence="12 13" key="1">
    <citation type="journal article" date="2016" name="Nat. Commun.">
        <title>Thousands of microbial genomes shed light on interconnected biogeochemical processes in an aquifer system.</title>
        <authorList>
            <person name="Anantharaman K."/>
            <person name="Brown C.T."/>
            <person name="Hug L.A."/>
            <person name="Sharon I."/>
            <person name="Castelle C.J."/>
            <person name="Probst A.J."/>
            <person name="Thomas B.C."/>
            <person name="Singh A."/>
            <person name="Wilkins M.J."/>
            <person name="Karaoz U."/>
            <person name="Brodie E.L."/>
            <person name="Williams K.H."/>
            <person name="Hubbard S.S."/>
            <person name="Banfield J.F."/>
        </authorList>
    </citation>
    <scope>NUCLEOTIDE SEQUENCE [LARGE SCALE GENOMIC DNA]</scope>
</reference>
<dbReference type="GO" id="GO:0005524">
    <property type="term" value="F:ATP binding"/>
    <property type="evidence" value="ECO:0007669"/>
    <property type="project" value="UniProtKB-KW"/>
</dbReference>
<dbReference type="InterPro" id="IPR036412">
    <property type="entry name" value="HAD-like_sf"/>
</dbReference>
<dbReference type="Gene3D" id="3.40.50.1000">
    <property type="entry name" value="HAD superfamily/HAD-like"/>
    <property type="match status" value="1"/>
</dbReference>
<name>A0A1F8GL44_9BACT</name>
<dbReference type="SUPFAM" id="SSF81665">
    <property type="entry name" value="Calcium ATPase, transmembrane domain M"/>
    <property type="match status" value="1"/>
</dbReference>
<dbReference type="SUPFAM" id="SSF81660">
    <property type="entry name" value="Metal cation-transporting ATPase, ATP-binding domain N"/>
    <property type="match status" value="1"/>
</dbReference>
<dbReference type="InterPro" id="IPR023214">
    <property type="entry name" value="HAD_sf"/>
</dbReference>
<sequence length="868" mass="95256">MLELKSIKQPFWSMAVDESFRILESSRDGLSDDEAQKRLKFFGTNEIKDGERFSVLKLIAVQFKSPLIFILIIAGLITVFLKDWLDAGVIFAAVLVNAGLGFYQENKAENVLELLKSYVKTQARVRRSGRELIIDAAHLAPGDVIRITQGDKIPVDGRIIFDSNFNVDEAVLTGESIPVEKKKEPVQISAGVADRDSMVFGSTLAVAGFADVLVTATGMNTEFGKITALLEKKDESKTPLQVAIGRFSFWAGVFLLVMTILLFGFGIYLNYDPLQMFLISVAVAVSAVPEGLPIALTVIMAVGVEQLAKRNGVVRKLLAAETLGSTTLILTDKTGTLTQAKMELTGLIPYKDSSPEKARDLLSEALTTVDVVIENPEDKPEQWRMFGNIMEMALVEGAAKKGILLKDVAKEIPIVDRLSFSSDRKFAASVHHHNSSNKMLLLGAPDILVRFTNLSEPDKAEVLQEIDERAFSGERVLGVISMEPAPDYESLRKHEFKNFNFDGLISFRDPLRQGVFESMEKINNAGVKTIIVTGDHQGTAEAVARELGLIDGRGAVLTGEDLSHLSKEEFLARADEISVYARVTPEQKVKIANLYKEKGHIVAMTGDGINDAPALDAANIGVALGSGTDVTKSAADLVILDNNYETIVTAIVEGRRILDNIRKVIIYLLSNSFDELFLIGGAMVTGLALPLSAIQILFVNFFSDSFPAVAFAFEKGVDETGRHPRRLSKNLFDSQMKFLLLGIGVLTSALLFFIYWFLIRAGFNPDIVRTFIFASFATYTLLVSFSLRSLNKNIFRYNPFSNQYLLVGASIGIGLTLAAVYWPVLQKLLGTVSLPLPWAIGVGLVGVFNVFAVELGKWVYKKTLSPQN</sequence>
<dbReference type="GO" id="GO:0016887">
    <property type="term" value="F:ATP hydrolysis activity"/>
    <property type="evidence" value="ECO:0007669"/>
    <property type="project" value="InterPro"/>
</dbReference>
<feature type="transmembrane region" description="Helical" evidence="10">
    <location>
        <begin position="803"/>
        <end position="824"/>
    </location>
</feature>